<dbReference type="InterPro" id="IPR004391">
    <property type="entry name" value="Glu_race"/>
</dbReference>
<evidence type="ECO:0000256" key="5">
    <source>
        <dbReference type="ARBA" id="ARBA00023235"/>
    </source>
</evidence>
<dbReference type="PANTHER" id="PTHR21198">
    <property type="entry name" value="GLUTAMATE RACEMASE"/>
    <property type="match status" value="1"/>
</dbReference>
<evidence type="ECO:0000256" key="2">
    <source>
        <dbReference type="ARBA" id="ARBA00013090"/>
    </source>
</evidence>
<comment type="catalytic activity">
    <reaction evidence="1 7">
        <text>L-glutamate = D-glutamate</text>
        <dbReference type="Rhea" id="RHEA:12813"/>
        <dbReference type="ChEBI" id="CHEBI:29985"/>
        <dbReference type="ChEBI" id="CHEBI:29986"/>
        <dbReference type="EC" id="5.1.1.3"/>
    </reaction>
</comment>
<comment type="pathway">
    <text evidence="7">Cell wall biogenesis; peptidoglycan biosynthesis.</text>
</comment>
<name>A0AAE3HDL7_9FIRM</name>
<evidence type="ECO:0000313" key="8">
    <source>
        <dbReference type="EMBL" id="MCR1898630.1"/>
    </source>
</evidence>
<gene>
    <name evidence="7 8" type="primary">murI</name>
    <name evidence="8" type="ORF">NSA47_06445</name>
</gene>
<comment type="similarity">
    <text evidence="7">Belongs to the aspartate/glutamate racemases family.</text>
</comment>
<evidence type="ECO:0000256" key="4">
    <source>
        <dbReference type="ARBA" id="ARBA00022984"/>
    </source>
</evidence>
<sequence>MQLPNNAIGVIDSGVGGLTVVKELQRQLPKESILYFGDSKNMPYGNKTPEEIIALTKKMLSFLDNHQVKAILLACNTISSQINELIPLTDTPIFDIIYPGCVAAVENIPKRGVGLIATEATVSSNTYGETLQSIQAGIPFIANGSPDLARVIEENNENQEGIKRILEDTISPLLAQKPVDNLILGCTHYPFVMEEIQKLYPHLQLIDPAIKLVDILKGYLEESDLFSSDSKSTLTIYTSGQMDNYLPFIDRLNIKNYDLFMQSLD</sequence>
<feature type="binding site" evidence="7">
    <location>
        <begin position="44"/>
        <end position="45"/>
    </location>
    <ligand>
        <name>substrate</name>
    </ligand>
</feature>
<proteinExistence type="inferred from homology"/>
<dbReference type="GO" id="GO:0008881">
    <property type="term" value="F:glutamate racemase activity"/>
    <property type="evidence" value="ECO:0007669"/>
    <property type="project" value="UniProtKB-UniRule"/>
</dbReference>
<feature type="binding site" evidence="7">
    <location>
        <begin position="187"/>
        <end position="188"/>
    </location>
    <ligand>
        <name>substrate</name>
    </ligand>
</feature>
<accession>A0AAE3HDL7</accession>
<reference evidence="8" key="1">
    <citation type="submission" date="2022-07" db="EMBL/GenBank/DDBJ databases">
        <title>Enhanced cultured diversity of the mouse gut microbiota enables custom-made synthetic communities.</title>
        <authorList>
            <person name="Afrizal A."/>
        </authorList>
    </citation>
    <scope>NUCLEOTIDE SEQUENCE</scope>
    <source>
        <strain evidence="8">DSM 28593</strain>
    </source>
</reference>
<keyword evidence="3 7" id="KW-0133">Cell shape</keyword>
<dbReference type="PANTHER" id="PTHR21198:SF3">
    <property type="entry name" value="GLUTAMATE RACEMASE"/>
    <property type="match status" value="1"/>
</dbReference>
<evidence type="ECO:0000313" key="9">
    <source>
        <dbReference type="Proteomes" id="UP001205748"/>
    </source>
</evidence>
<feature type="binding site" evidence="7">
    <location>
        <begin position="12"/>
        <end position="13"/>
    </location>
    <ligand>
        <name>substrate</name>
    </ligand>
</feature>
<dbReference type="GO" id="GO:0008360">
    <property type="term" value="P:regulation of cell shape"/>
    <property type="evidence" value="ECO:0007669"/>
    <property type="project" value="UniProtKB-KW"/>
</dbReference>
<feature type="active site" description="Proton donor/acceptor" evidence="7">
    <location>
        <position position="75"/>
    </location>
</feature>
<keyword evidence="9" id="KW-1185">Reference proteome</keyword>
<keyword evidence="5 7" id="KW-0413">Isomerase</keyword>
<feature type="active site" description="Proton donor/acceptor" evidence="7">
    <location>
        <position position="186"/>
    </location>
</feature>
<evidence type="ECO:0000256" key="7">
    <source>
        <dbReference type="HAMAP-Rule" id="MF_00258"/>
    </source>
</evidence>
<comment type="caution">
    <text evidence="8">The sequence shown here is derived from an EMBL/GenBank/DDBJ whole genome shotgun (WGS) entry which is preliminary data.</text>
</comment>
<dbReference type="Pfam" id="PF01177">
    <property type="entry name" value="Asp_Glu_race"/>
    <property type="match status" value="1"/>
</dbReference>
<dbReference type="SUPFAM" id="SSF53681">
    <property type="entry name" value="Aspartate/glutamate racemase"/>
    <property type="match status" value="2"/>
</dbReference>
<organism evidence="8 9">
    <name type="scientific">Irregularibacter muris</name>
    <dbReference type="NCBI Taxonomy" id="1796619"/>
    <lineage>
        <taxon>Bacteria</taxon>
        <taxon>Bacillati</taxon>
        <taxon>Bacillota</taxon>
        <taxon>Clostridia</taxon>
        <taxon>Eubacteriales</taxon>
        <taxon>Eubacteriaceae</taxon>
        <taxon>Irregularibacter</taxon>
    </lineage>
</organism>
<dbReference type="Gene3D" id="3.40.50.1860">
    <property type="match status" value="2"/>
</dbReference>
<evidence type="ECO:0000256" key="6">
    <source>
        <dbReference type="ARBA" id="ARBA00023316"/>
    </source>
</evidence>
<dbReference type="InterPro" id="IPR033134">
    <property type="entry name" value="Asp/Glu_racemase_AS_2"/>
</dbReference>
<comment type="function">
    <text evidence="7">Provides the (R)-glutamate required for cell wall biosynthesis.</text>
</comment>
<dbReference type="EC" id="5.1.1.3" evidence="2 7"/>
<dbReference type="HAMAP" id="MF_00258">
    <property type="entry name" value="Glu_racemase"/>
    <property type="match status" value="1"/>
</dbReference>
<dbReference type="Proteomes" id="UP001205748">
    <property type="component" value="Unassembled WGS sequence"/>
</dbReference>
<dbReference type="GO" id="GO:0071555">
    <property type="term" value="P:cell wall organization"/>
    <property type="evidence" value="ECO:0007669"/>
    <property type="project" value="UniProtKB-KW"/>
</dbReference>
<dbReference type="AlphaFoldDB" id="A0AAE3HDL7"/>
<keyword evidence="4 7" id="KW-0573">Peptidoglycan synthesis</keyword>
<dbReference type="RefSeq" id="WP_257530161.1">
    <property type="nucleotide sequence ID" value="NZ_JANKAS010000004.1"/>
</dbReference>
<feature type="binding site" evidence="7">
    <location>
        <begin position="76"/>
        <end position="77"/>
    </location>
    <ligand>
        <name>substrate</name>
    </ligand>
</feature>
<dbReference type="InterPro" id="IPR001920">
    <property type="entry name" value="Asp/Glu_race"/>
</dbReference>
<evidence type="ECO:0000256" key="1">
    <source>
        <dbReference type="ARBA" id="ARBA00001602"/>
    </source>
</evidence>
<dbReference type="GO" id="GO:0009252">
    <property type="term" value="P:peptidoglycan biosynthetic process"/>
    <property type="evidence" value="ECO:0007669"/>
    <property type="project" value="UniProtKB-UniRule"/>
</dbReference>
<keyword evidence="6 7" id="KW-0961">Cell wall biogenesis/degradation</keyword>
<evidence type="ECO:0000256" key="3">
    <source>
        <dbReference type="ARBA" id="ARBA00022960"/>
    </source>
</evidence>
<protein>
    <recommendedName>
        <fullName evidence="2 7">Glutamate racemase</fullName>
        <ecNumber evidence="2 7">5.1.1.3</ecNumber>
    </recommendedName>
</protein>
<dbReference type="PROSITE" id="PS00924">
    <property type="entry name" value="ASP_GLU_RACEMASE_2"/>
    <property type="match status" value="1"/>
</dbReference>
<dbReference type="NCBIfam" id="TIGR00067">
    <property type="entry name" value="glut_race"/>
    <property type="match status" value="1"/>
</dbReference>
<dbReference type="EMBL" id="JANKAS010000004">
    <property type="protein sequence ID" value="MCR1898630.1"/>
    <property type="molecule type" value="Genomic_DNA"/>
</dbReference>
<dbReference type="InterPro" id="IPR015942">
    <property type="entry name" value="Asp/Glu/hydantoin_racemase"/>
</dbReference>